<comment type="function">
    <text evidence="9">Reversibly transfers an adenylyl group from ATP to 4'-phosphopantetheine, yielding dephospho-CoA (dPCoA) and pyrophosphate.</text>
</comment>
<evidence type="ECO:0000256" key="6">
    <source>
        <dbReference type="ARBA" id="ARBA00022842"/>
    </source>
</evidence>
<evidence type="ECO:0000256" key="7">
    <source>
        <dbReference type="ARBA" id="ARBA00022993"/>
    </source>
</evidence>
<evidence type="ECO:0000256" key="1">
    <source>
        <dbReference type="ARBA" id="ARBA00022490"/>
    </source>
</evidence>
<dbReference type="HAMAP" id="MF_00151">
    <property type="entry name" value="PPAT_bact"/>
    <property type="match status" value="1"/>
</dbReference>
<keyword evidence="2 9" id="KW-0808">Transferase</keyword>
<feature type="binding site" evidence="9">
    <location>
        <begin position="89"/>
        <end position="91"/>
    </location>
    <ligand>
        <name>ATP</name>
        <dbReference type="ChEBI" id="CHEBI:30616"/>
    </ligand>
</feature>
<evidence type="ECO:0000256" key="3">
    <source>
        <dbReference type="ARBA" id="ARBA00022695"/>
    </source>
</evidence>
<feature type="binding site" evidence="9">
    <location>
        <position position="99"/>
    </location>
    <ligand>
        <name>ATP</name>
        <dbReference type="ChEBI" id="CHEBI:30616"/>
    </ligand>
</feature>
<keyword evidence="6 9" id="KW-0460">Magnesium</keyword>
<feature type="binding site" evidence="9">
    <location>
        <position position="88"/>
    </location>
    <ligand>
        <name>substrate</name>
    </ligand>
</feature>
<comment type="subcellular location">
    <subcellularLocation>
        <location evidence="9">Cytoplasm</location>
    </subcellularLocation>
</comment>
<protein>
    <recommendedName>
        <fullName evidence="9">Phosphopantetheine adenylyltransferase</fullName>
        <ecNumber evidence="9">2.7.7.3</ecNumber>
    </recommendedName>
    <alternativeName>
        <fullName evidence="9">Dephospho-CoA pyrophosphorylase</fullName>
    </alternativeName>
    <alternativeName>
        <fullName evidence="9">Pantetheine-phosphate adenylyltransferase</fullName>
        <shortName evidence="9">PPAT</shortName>
    </alternativeName>
</protein>
<keyword evidence="4 9" id="KW-0547">Nucleotide-binding</keyword>
<comment type="catalytic activity">
    <reaction evidence="8 9">
        <text>(R)-4'-phosphopantetheine + ATP + H(+) = 3'-dephospho-CoA + diphosphate</text>
        <dbReference type="Rhea" id="RHEA:19801"/>
        <dbReference type="ChEBI" id="CHEBI:15378"/>
        <dbReference type="ChEBI" id="CHEBI:30616"/>
        <dbReference type="ChEBI" id="CHEBI:33019"/>
        <dbReference type="ChEBI" id="CHEBI:57328"/>
        <dbReference type="ChEBI" id="CHEBI:61723"/>
        <dbReference type="EC" id="2.7.7.3"/>
    </reaction>
</comment>
<dbReference type="GO" id="GO:0005737">
    <property type="term" value="C:cytoplasm"/>
    <property type="evidence" value="ECO:0007669"/>
    <property type="project" value="UniProtKB-SubCell"/>
</dbReference>
<dbReference type="GO" id="GO:0005524">
    <property type="term" value="F:ATP binding"/>
    <property type="evidence" value="ECO:0007669"/>
    <property type="project" value="UniProtKB-KW"/>
</dbReference>
<feature type="binding site" evidence="9">
    <location>
        <position position="41"/>
    </location>
    <ligand>
        <name>substrate</name>
    </ligand>
</feature>
<dbReference type="Pfam" id="PF01467">
    <property type="entry name" value="CTP_transf_like"/>
    <property type="match status" value="1"/>
</dbReference>
<dbReference type="EC" id="2.7.7.3" evidence="9"/>
<evidence type="ECO:0000313" key="12">
    <source>
        <dbReference type="Proteomes" id="UP000285376"/>
    </source>
</evidence>
<evidence type="ECO:0000256" key="2">
    <source>
        <dbReference type="ARBA" id="ARBA00022679"/>
    </source>
</evidence>
<feature type="binding site" evidence="9">
    <location>
        <begin position="9"/>
        <end position="10"/>
    </location>
    <ligand>
        <name>ATP</name>
        <dbReference type="ChEBI" id="CHEBI:30616"/>
    </ligand>
</feature>
<dbReference type="InterPro" id="IPR014729">
    <property type="entry name" value="Rossmann-like_a/b/a_fold"/>
</dbReference>
<feature type="domain" description="Cytidyltransferase-like" evidence="10">
    <location>
        <begin position="5"/>
        <end position="133"/>
    </location>
</feature>
<evidence type="ECO:0000256" key="5">
    <source>
        <dbReference type="ARBA" id="ARBA00022840"/>
    </source>
</evidence>
<dbReference type="GO" id="GO:0004595">
    <property type="term" value="F:pantetheine-phosphate adenylyltransferase activity"/>
    <property type="evidence" value="ECO:0007669"/>
    <property type="project" value="UniProtKB-UniRule"/>
</dbReference>
<keyword evidence="1 9" id="KW-0963">Cytoplasm</keyword>
<evidence type="ECO:0000259" key="10">
    <source>
        <dbReference type="Pfam" id="PF01467"/>
    </source>
</evidence>
<dbReference type="NCBIfam" id="TIGR01510">
    <property type="entry name" value="coaD_prev_kdtB"/>
    <property type="match status" value="1"/>
</dbReference>
<dbReference type="PRINTS" id="PR01020">
    <property type="entry name" value="LPSBIOSNTHSS"/>
</dbReference>
<name>A0A417Z9A9_9MICO</name>
<feature type="site" description="Transition state stabilizer" evidence="9">
    <location>
        <position position="17"/>
    </location>
</feature>
<evidence type="ECO:0000313" key="11">
    <source>
        <dbReference type="EMBL" id="RHW47210.1"/>
    </source>
</evidence>
<comment type="caution">
    <text evidence="11">The sequence shown here is derived from an EMBL/GenBank/DDBJ whole genome shotgun (WGS) entry which is preliminary data.</text>
</comment>
<dbReference type="PANTHER" id="PTHR21342">
    <property type="entry name" value="PHOSPHOPANTETHEINE ADENYLYLTRANSFERASE"/>
    <property type="match status" value="1"/>
</dbReference>
<accession>A0A417Z9A9</accession>
<feature type="binding site" evidence="9">
    <location>
        <begin position="123"/>
        <end position="129"/>
    </location>
    <ligand>
        <name>ATP</name>
        <dbReference type="ChEBI" id="CHEBI:30616"/>
    </ligand>
</feature>
<keyword evidence="3 9" id="KW-0548">Nucleotidyltransferase</keyword>
<dbReference type="UniPathway" id="UPA00241">
    <property type="reaction ID" value="UER00355"/>
</dbReference>
<proteinExistence type="inferred from homology"/>
<comment type="subunit">
    <text evidence="9">Homohexamer.</text>
</comment>
<organism evidence="11 12">
    <name type="scientific">Dermacoccus abyssi</name>
    <dbReference type="NCBI Taxonomy" id="322596"/>
    <lineage>
        <taxon>Bacteria</taxon>
        <taxon>Bacillati</taxon>
        <taxon>Actinomycetota</taxon>
        <taxon>Actinomycetes</taxon>
        <taxon>Micrococcales</taxon>
        <taxon>Dermacoccaceae</taxon>
        <taxon>Dermacoccus</taxon>
    </lineage>
</organism>
<comment type="pathway">
    <text evidence="9">Cofactor biosynthesis; coenzyme A biosynthesis; CoA from (R)-pantothenate: step 4/5.</text>
</comment>
<comment type="similarity">
    <text evidence="9">Belongs to the bacterial CoaD family.</text>
</comment>
<reference evidence="11 12" key="1">
    <citation type="submission" date="2018-08" db="EMBL/GenBank/DDBJ databases">
        <title>Whole genome sequence analysis of Dermacoccus abyssi bacteria isolated from Deep Mariana trench Micromonospora spp reveals genes involved in the environmental adaptation and production of secondary metabolites.</title>
        <authorList>
            <person name="Abdel-Mageed W.M."/>
            <person name="Lehri B."/>
            <person name="Nouioui I."/>
            <person name="Goodfellow I."/>
            <person name="Jaspars M."/>
            <person name="Karlyshev A."/>
        </authorList>
    </citation>
    <scope>NUCLEOTIDE SEQUENCE [LARGE SCALE GENOMIC DNA]</scope>
    <source>
        <strain evidence="11 12">MT1.1</strain>
    </source>
</reference>
<comment type="cofactor">
    <cofactor evidence="9">
        <name>Mg(2+)</name>
        <dbReference type="ChEBI" id="CHEBI:18420"/>
    </cofactor>
</comment>
<sequence>MTRCVCPGSFDPLTLGHLDVVERSARLFDEVVVAVLYNPDKQGTFTADERVGLIEKSVAHLANVRAEAFANELLVEVCARLEAPIVVKGLRGETDFSYELPMATMNRSLSGLETLFLPGNPGMDHLSSSLIKQVATLGGDISGMVPEAVHGPLLERLGVAG</sequence>
<feature type="binding site" evidence="9">
    <location>
        <position position="74"/>
    </location>
    <ligand>
        <name>substrate</name>
    </ligand>
</feature>
<feature type="binding site" evidence="9">
    <location>
        <position position="9"/>
    </location>
    <ligand>
        <name>substrate</name>
    </ligand>
</feature>
<dbReference type="EMBL" id="QWLM01000003">
    <property type="protein sequence ID" value="RHW47210.1"/>
    <property type="molecule type" value="Genomic_DNA"/>
</dbReference>
<dbReference type="Gene3D" id="3.40.50.620">
    <property type="entry name" value="HUPs"/>
    <property type="match status" value="1"/>
</dbReference>
<dbReference type="PANTHER" id="PTHR21342:SF1">
    <property type="entry name" value="PHOSPHOPANTETHEINE ADENYLYLTRANSFERASE"/>
    <property type="match status" value="1"/>
</dbReference>
<dbReference type="NCBIfam" id="TIGR00125">
    <property type="entry name" value="cyt_tran_rel"/>
    <property type="match status" value="1"/>
</dbReference>
<dbReference type="AlphaFoldDB" id="A0A417Z9A9"/>
<evidence type="ECO:0000256" key="8">
    <source>
        <dbReference type="ARBA" id="ARBA00029346"/>
    </source>
</evidence>
<dbReference type="RefSeq" id="WP_118912759.1">
    <property type="nucleotide sequence ID" value="NZ_CBCRVH010000007.1"/>
</dbReference>
<keyword evidence="5 9" id="KW-0067">ATP-binding</keyword>
<feature type="binding site" evidence="9">
    <location>
        <position position="17"/>
    </location>
    <ligand>
        <name>ATP</name>
        <dbReference type="ChEBI" id="CHEBI:30616"/>
    </ligand>
</feature>
<dbReference type="CDD" id="cd02163">
    <property type="entry name" value="PPAT"/>
    <property type="match status" value="1"/>
</dbReference>
<dbReference type="Proteomes" id="UP000285376">
    <property type="component" value="Unassembled WGS sequence"/>
</dbReference>
<keyword evidence="7 9" id="KW-0173">Coenzyme A biosynthesis</keyword>
<gene>
    <name evidence="9" type="primary">coaD</name>
    <name evidence="11" type="ORF">D1832_04330</name>
</gene>
<dbReference type="GO" id="GO:0015937">
    <property type="term" value="P:coenzyme A biosynthetic process"/>
    <property type="evidence" value="ECO:0007669"/>
    <property type="project" value="UniProtKB-UniRule"/>
</dbReference>
<evidence type="ECO:0000256" key="9">
    <source>
        <dbReference type="HAMAP-Rule" id="MF_00151"/>
    </source>
</evidence>
<dbReference type="InterPro" id="IPR001980">
    <property type="entry name" value="PPAT"/>
</dbReference>
<dbReference type="SUPFAM" id="SSF52374">
    <property type="entry name" value="Nucleotidylyl transferase"/>
    <property type="match status" value="1"/>
</dbReference>
<dbReference type="InterPro" id="IPR004821">
    <property type="entry name" value="Cyt_trans-like"/>
</dbReference>
<evidence type="ECO:0000256" key="4">
    <source>
        <dbReference type="ARBA" id="ARBA00022741"/>
    </source>
</evidence>